<protein>
    <submittedName>
        <fullName evidence="1">Uncharacterized protein</fullName>
    </submittedName>
</protein>
<dbReference type="SUPFAM" id="SSF52949">
    <property type="entry name" value="Macro domain-like"/>
    <property type="match status" value="1"/>
</dbReference>
<accession>A0A820C663</accession>
<proteinExistence type="predicted"/>
<evidence type="ECO:0000313" key="2">
    <source>
        <dbReference type="Proteomes" id="UP000663836"/>
    </source>
</evidence>
<dbReference type="EMBL" id="CAJOBD010016927">
    <property type="protein sequence ID" value="CAF4218609.1"/>
    <property type="molecule type" value="Genomic_DNA"/>
</dbReference>
<evidence type="ECO:0000313" key="1">
    <source>
        <dbReference type="EMBL" id="CAF4218609.1"/>
    </source>
</evidence>
<organism evidence="1 2">
    <name type="scientific">Rotaria sordida</name>
    <dbReference type="NCBI Taxonomy" id="392033"/>
    <lineage>
        <taxon>Eukaryota</taxon>
        <taxon>Metazoa</taxon>
        <taxon>Spiralia</taxon>
        <taxon>Gnathifera</taxon>
        <taxon>Rotifera</taxon>
        <taxon>Eurotatoria</taxon>
        <taxon>Bdelloidea</taxon>
        <taxon>Philodinida</taxon>
        <taxon>Philodinidae</taxon>
        <taxon>Rotaria</taxon>
    </lineage>
</organism>
<name>A0A820C663_9BILA</name>
<feature type="non-terminal residue" evidence="1">
    <location>
        <position position="96"/>
    </location>
</feature>
<reference evidence="1" key="1">
    <citation type="submission" date="2021-02" db="EMBL/GenBank/DDBJ databases">
        <authorList>
            <person name="Nowell W R."/>
        </authorList>
    </citation>
    <scope>NUCLEOTIDE SEQUENCE</scope>
</reference>
<dbReference type="InterPro" id="IPR043472">
    <property type="entry name" value="Macro_dom-like"/>
</dbReference>
<dbReference type="AlphaFoldDB" id="A0A820C663"/>
<dbReference type="Proteomes" id="UP000663836">
    <property type="component" value="Unassembled WGS sequence"/>
</dbReference>
<sequence>MELAGCEIETAFNIEYNKNPTSALIETPPGDLHCKVLFFLKWVLTNDEATLQKSTIDLIWTVSQNVIRYNDFTSIAFSTIGYEDFVCPIDIIVKTV</sequence>
<gene>
    <name evidence="1" type="ORF">JBS370_LOCUS37335</name>
</gene>
<comment type="caution">
    <text evidence="1">The sequence shown here is derived from an EMBL/GenBank/DDBJ whole genome shotgun (WGS) entry which is preliminary data.</text>
</comment>